<dbReference type="Proteomes" id="UP001139347">
    <property type="component" value="Unassembled WGS sequence"/>
</dbReference>
<name>A0A9X1WQK7_9BACL</name>
<protein>
    <recommendedName>
        <fullName evidence="3">Bacterial Ig-like domain-containing protein</fullName>
    </recommendedName>
</protein>
<dbReference type="InterPro" id="IPR058094">
    <property type="entry name" value="Ig-like_OmpL47-like"/>
</dbReference>
<dbReference type="Gene3D" id="3.30.1920.20">
    <property type="match status" value="1"/>
</dbReference>
<sequence>MCASAIDNESGVANTYYTVDDGAEQTGTTVVLSDEGDHKLVYWSVDRAGNVEERRTAAIMIDKTAPAIVVSVPEDGSIYEDSGDLTPQITMTDNLSGVDNGKTTVTLDTNSYRFGTAIPLYTLPLGQHSLVVSSSDLAGKWASS</sequence>
<evidence type="ECO:0000313" key="1">
    <source>
        <dbReference type="EMBL" id="MCJ8011525.1"/>
    </source>
</evidence>
<reference evidence="1" key="1">
    <citation type="submission" date="2022-04" db="EMBL/GenBank/DDBJ databases">
        <title>Paenibacillus mangrovi sp. nov., a novel endophytic bacterium isolated from bark of Kandelia candel.</title>
        <authorList>
            <person name="Tuo L."/>
        </authorList>
    </citation>
    <scope>NUCLEOTIDE SEQUENCE</scope>
    <source>
        <strain evidence="1">KQZ6P-2</strain>
    </source>
</reference>
<comment type="caution">
    <text evidence="1">The sequence shown here is derived from an EMBL/GenBank/DDBJ whole genome shotgun (WGS) entry which is preliminary data.</text>
</comment>
<dbReference type="RefSeq" id="WP_244722503.1">
    <property type="nucleotide sequence ID" value="NZ_JALIRP010000002.1"/>
</dbReference>
<dbReference type="NCBIfam" id="NF047446">
    <property type="entry name" value="barrel_OmpL47"/>
    <property type="match status" value="1"/>
</dbReference>
<proteinExistence type="predicted"/>
<evidence type="ECO:0008006" key="3">
    <source>
        <dbReference type="Google" id="ProtNLM"/>
    </source>
</evidence>
<organism evidence="1 2">
    <name type="scientific">Paenibacillus mangrovi</name>
    <dbReference type="NCBI Taxonomy" id="2931978"/>
    <lineage>
        <taxon>Bacteria</taxon>
        <taxon>Bacillati</taxon>
        <taxon>Bacillota</taxon>
        <taxon>Bacilli</taxon>
        <taxon>Bacillales</taxon>
        <taxon>Paenibacillaceae</taxon>
        <taxon>Paenibacillus</taxon>
    </lineage>
</organism>
<dbReference type="EMBL" id="JALIRP010000002">
    <property type="protein sequence ID" value="MCJ8011525.1"/>
    <property type="molecule type" value="Genomic_DNA"/>
</dbReference>
<gene>
    <name evidence="1" type="ORF">MUG84_07150</name>
</gene>
<dbReference type="AlphaFoldDB" id="A0A9X1WQK7"/>
<accession>A0A9X1WQK7</accession>
<keyword evidence="2" id="KW-1185">Reference proteome</keyword>
<evidence type="ECO:0000313" key="2">
    <source>
        <dbReference type="Proteomes" id="UP001139347"/>
    </source>
</evidence>